<dbReference type="InterPro" id="IPR052156">
    <property type="entry name" value="BCAA_Transport_ATP-bd_LivF"/>
</dbReference>
<feature type="domain" description="ABC transporter" evidence="6">
    <location>
        <begin position="2"/>
        <end position="236"/>
    </location>
</feature>
<comment type="caution">
    <text evidence="7">The sequence shown here is derived from an EMBL/GenBank/DDBJ whole genome shotgun (WGS) entry which is preliminary data.</text>
</comment>
<keyword evidence="4 7" id="KW-0067">ATP-binding</keyword>
<dbReference type="GO" id="GO:0015658">
    <property type="term" value="F:branched-chain amino acid transmembrane transporter activity"/>
    <property type="evidence" value="ECO:0007669"/>
    <property type="project" value="TreeGrafter"/>
</dbReference>
<dbReference type="InterPro" id="IPR003593">
    <property type="entry name" value="AAA+_ATPase"/>
</dbReference>
<evidence type="ECO:0000256" key="5">
    <source>
        <dbReference type="ARBA" id="ARBA00022970"/>
    </source>
</evidence>
<gene>
    <name evidence="7" type="primary">livF_2</name>
    <name evidence="7" type="ORF">HRbin22_00733</name>
</gene>
<name>A0A2H5Y4W7_9CHLR</name>
<dbReference type="Gene3D" id="3.40.50.300">
    <property type="entry name" value="P-loop containing nucleotide triphosphate hydrolases"/>
    <property type="match status" value="1"/>
</dbReference>
<dbReference type="PANTHER" id="PTHR43820">
    <property type="entry name" value="HIGH-AFFINITY BRANCHED-CHAIN AMINO ACID TRANSPORT ATP-BINDING PROTEIN LIVF"/>
    <property type="match status" value="1"/>
</dbReference>
<dbReference type="CDD" id="cd03224">
    <property type="entry name" value="ABC_TM1139_LivF_branched"/>
    <property type="match status" value="1"/>
</dbReference>
<dbReference type="InterPro" id="IPR027417">
    <property type="entry name" value="P-loop_NTPase"/>
</dbReference>
<organism evidence="7 8">
    <name type="scientific">Candidatus Thermoflexus japonica</name>
    <dbReference type="NCBI Taxonomy" id="2035417"/>
    <lineage>
        <taxon>Bacteria</taxon>
        <taxon>Bacillati</taxon>
        <taxon>Chloroflexota</taxon>
        <taxon>Thermoflexia</taxon>
        <taxon>Thermoflexales</taxon>
        <taxon>Thermoflexaceae</taxon>
        <taxon>Thermoflexus</taxon>
    </lineage>
</organism>
<dbReference type="EMBL" id="BEHY01000010">
    <property type="protein sequence ID" value="GBD08493.1"/>
    <property type="molecule type" value="Genomic_DNA"/>
</dbReference>
<dbReference type="AlphaFoldDB" id="A0A2H5Y4W7"/>
<keyword evidence="5" id="KW-0029">Amino-acid transport</keyword>
<dbReference type="Pfam" id="PF00005">
    <property type="entry name" value="ABC_tran"/>
    <property type="match status" value="1"/>
</dbReference>
<keyword evidence="3" id="KW-0547">Nucleotide-binding</keyword>
<accession>A0A2H5Y4W7</accession>
<dbReference type="GO" id="GO:0005524">
    <property type="term" value="F:ATP binding"/>
    <property type="evidence" value="ECO:0007669"/>
    <property type="project" value="UniProtKB-KW"/>
</dbReference>
<dbReference type="PANTHER" id="PTHR43820:SF2">
    <property type="entry name" value="ABC TRANSPORTER ATP-BINDING PROTEIN"/>
    <property type="match status" value="1"/>
</dbReference>
<evidence type="ECO:0000313" key="7">
    <source>
        <dbReference type="EMBL" id="GBD08493.1"/>
    </source>
</evidence>
<evidence type="ECO:0000256" key="4">
    <source>
        <dbReference type="ARBA" id="ARBA00022840"/>
    </source>
</evidence>
<dbReference type="GO" id="GO:0016887">
    <property type="term" value="F:ATP hydrolysis activity"/>
    <property type="evidence" value="ECO:0007669"/>
    <property type="project" value="InterPro"/>
</dbReference>
<dbReference type="InterPro" id="IPR003439">
    <property type="entry name" value="ABC_transporter-like_ATP-bd"/>
</dbReference>
<dbReference type="InterPro" id="IPR017871">
    <property type="entry name" value="ABC_transporter-like_CS"/>
</dbReference>
<dbReference type="Proteomes" id="UP000236642">
    <property type="component" value="Unassembled WGS sequence"/>
</dbReference>
<evidence type="ECO:0000256" key="2">
    <source>
        <dbReference type="ARBA" id="ARBA00022448"/>
    </source>
</evidence>
<evidence type="ECO:0000256" key="1">
    <source>
        <dbReference type="ARBA" id="ARBA00005417"/>
    </source>
</evidence>
<evidence type="ECO:0000256" key="3">
    <source>
        <dbReference type="ARBA" id="ARBA00022741"/>
    </source>
</evidence>
<evidence type="ECO:0000259" key="6">
    <source>
        <dbReference type="PROSITE" id="PS50893"/>
    </source>
</evidence>
<sequence length="238" mass="26456">MLEIEDLHSYYGLSHILQGISMVVPSGQVIALLGRNGMGKTTLVRSIMGLRPPEIRQGRIRYNGHDLVGRPPHEISRLGISLIPQGRRVFPSLTVEENLRIAWRPPRDGQREAWTVERVYELFPRLAERRSQRAKTLSGGEQQMLAIGRALMGNPGLLLLDEPSEGLAPLLVQLLRDQLLALKGTGLAMLLVEQNVGLAMALADEVYLLEKGMIVYHGTPSDLQSRPELMGRYLGLSK</sequence>
<protein>
    <submittedName>
        <fullName evidence="7">High-affinity branched-chain amino acid transport ATP-binding protein LivF</fullName>
    </submittedName>
</protein>
<dbReference type="PROSITE" id="PS50893">
    <property type="entry name" value="ABC_TRANSPORTER_2"/>
    <property type="match status" value="1"/>
</dbReference>
<dbReference type="SMART" id="SM00382">
    <property type="entry name" value="AAA"/>
    <property type="match status" value="1"/>
</dbReference>
<proteinExistence type="inferred from homology"/>
<dbReference type="PROSITE" id="PS00211">
    <property type="entry name" value="ABC_TRANSPORTER_1"/>
    <property type="match status" value="1"/>
</dbReference>
<keyword evidence="2" id="KW-0813">Transport</keyword>
<dbReference type="SUPFAM" id="SSF52540">
    <property type="entry name" value="P-loop containing nucleoside triphosphate hydrolases"/>
    <property type="match status" value="1"/>
</dbReference>
<reference evidence="8" key="1">
    <citation type="submission" date="2017-09" db="EMBL/GenBank/DDBJ databases">
        <title>Metaegenomics of thermophilic ammonia-oxidizing enrichment culture.</title>
        <authorList>
            <person name="Kato S."/>
            <person name="Suzuki K."/>
        </authorList>
    </citation>
    <scope>NUCLEOTIDE SEQUENCE [LARGE SCALE GENOMIC DNA]</scope>
</reference>
<dbReference type="GO" id="GO:0015807">
    <property type="term" value="P:L-amino acid transport"/>
    <property type="evidence" value="ECO:0007669"/>
    <property type="project" value="TreeGrafter"/>
</dbReference>
<evidence type="ECO:0000313" key="8">
    <source>
        <dbReference type="Proteomes" id="UP000236642"/>
    </source>
</evidence>
<comment type="similarity">
    <text evidence="1">Belongs to the ABC transporter superfamily.</text>
</comment>